<dbReference type="Proteomes" id="UP001281410">
    <property type="component" value="Unassembled WGS sequence"/>
</dbReference>
<reference evidence="1" key="1">
    <citation type="journal article" date="2023" name="Plant J.">
        <title>Genome sequences and population genomics provide insights into the demographic history, inbreeding, and mutation load of two 'living fossil' tree species of Dipteronia.</title>
        <authorList>
            <person name="Feng Y."/>
            <person name="Comes H.P."/>
            <person name="Chen J."/>
            <person name="Zhu S."/>
            <person name="Lu R."/>
            <person name="Zhang X."/>
            <person name="Li P."/>
            <person name="Qiu J."/>
            <person name="Olsen K.M."/>
            <person name="Qiu Y."/>
        </authorList>
    </citation>
    <scope>NUCLEOTIDE SEQUENCE</scope>
    <source>
        <strain evidence="1">NBL</strain>
    </source>
</reference>
<accession>A0AAE0AQL2</accession>
<dbReference type="AlphaFoldDB" id="A0AAE0AQL2"/>
<sequence>MVVATTRVGGRRRSLHVHHRLRHCLASLAAAASVRHDTIVWTTVLSQIYLAVESLFLPRCFSVPIPPLFHRDIVASVMSVRRWRRRNHPPFLRYRTKSLDNFSSALETMSAARDEGWRRSRQGGMKDNDPSMAWKKRKAERIRRSLRTRGMTPDYEGLRDDVFYSVNEIRKTLSHVNVGPLSFKDAYAGTGSDKVLIYTILSVVKTPHCGLTREEIDTVSVVKRKPQVGITVKEELDGVKPCKGESLNEKGELGSRIKEEAVGFNLNQVVKLAESVLSANQPLCAYV</sequence>
<protein>
    <submittedName>
        <fullName evidence="1">Uncharacterized protein</fullName>
    </submittedName>
</protein>
<proteinExistence type="predicted"/>
<dbReference type="EMBL" id="JANJYJ010000003">
    <property type="protein sequence ID" value="KAK3221772.1"/>
    <property type="molecule type" value="Genomic_DNA"/>
</dbReference>
<evidence type="ECO:0000313" key="1">
    <source>
        <dbReference type="EMBL" id="KAK3221772.1"/>
    </source>
</evidence>
<comment type="caution">
    <text evidence="1">The sequence shown here is derived from an EMBL/GenBank/DDBJ whole genome shotgun (WGS) entry which is preliminary data.</text>
</comment>
<name>A0AAE0AQL2_9ROSI</name>
<keyword evidence="2" id="KW-1185">Reference proteome</keyword>
<organism evidence="1 2">
    <name type="scientific">Dipteronia sinensis</name>
    <dbReference type="NCBI Taxonomy" id="43782"/>
    <lineage>
        <taxon>Eukaryota</taxon>
        <taxon>Viridiplantae</taxon>
        <taxon>Streptophyta</taxon>
        <taxon>Embryophyta</taxon>
        <taxon>Tracheophyta</taxon>
        <taxon>Spermatophyta</taxon>
        <taxon>Magnoliopsida</taxon>
        <taxon>eudicotyledons</taxon>
        <taxon>Gunneridae</taxon>
        <taxon>Pentapetalae</taxon>
        <taxon>rosids</taxon>
        <taxon>malvids</taxon>
        <taxon>Sapindales</taxon>
        <taxon>Sapindaceae</taxon>
        <taxon>Hippocastanoideae</taxon>
        <taxon>Acereae</taxon>
        <taxon>Dipteronia</taxon>
    </lineage>
</organism>
<gene>
    <name evidence="1" type="ORF">Dsin_008797</name>
</gene>
<evidence type="ECO:0000313" key="2">
    <source>
        <dbReference type="Proteomes" id="UP001281410"/>
    </source>
</evidence>